<gene>
    <name evidence="1" type="ORF">KC19_3G172600</name>
</gene>
<keyword evidence="2" id="KW-1185">Reference proteome</keyword>
<comment type="caution">
    <text evidence="1">The sequence shown here is derived from an EMBL/GenBank/DDBJ whole genome shotgun (WGS) entry which is preliminary data.</text>
</comment>
<accession>A0A8T0IM30</accession>
<dbReference type="Proteomes" id="UP000822688">
    <property type="component" value="Chromosome 3"/>
</dbReference>
<protein>
    <submittedName>
        <fullName evidence="1">Uncharacterized protein</fullName>
    </submittedName>
</protein>
<dbReference type="AlphaFoldDB" id="A0A8T0IM30"/>
<evidence type="ECO:0000313" key="1">
    <source>
        <dbReference type="EMBL" id="KAG0583931.1"/>
    </source>
</evidence>
<sequence length="97" mass="10776">MGPIHLHPPASTFVPTSCPLTSKALPRKQHGKTSHSHLTHHTRYITKQTLQSYSLISYSLNSSSCVPFQGGEWNVRSAHCTPYTARCTARLRRGSCN</sequence>
<name>A0A8T0IM30_CERPU</name>
<proteinExistence type="predicted"/>
<evidence type="ECO:0000313" key="2">
    <source>
        <dbReference type="Proteomes" id="UP000822688"/>
    </source>
</evidence>
<dbReference type="EMBL" id="CM026423">
    <property type="protein sequence ID" value="KAG0583931.1"/>
    <property type="molecule type" value="Genomic_DNA"/>
</dbReference>
<organism evidence="1 2">
    <name type="scientific">Ceratodon purpureus</name>
    <name type="common">Fire moss</name>
    <name type="synonym">Dicranum purpureum</name>
    <dbReference type="NCBI Taxonomy" id="3225"/>
    <lineage>
        <taxon>Eukaryota</taxon>
        <taxon>Viridiplantae</taxon>
        <taxon>Streptophyta</taxon>
        <taxon>Embryophyta</taxon>
        <taxon>Bryophyta</taxon>
        <taxon>Bryophytina</taxon>
        <taxon>Bryopsida</taxon>
        <taxon>Dicranidae</taxon>
        <taxon>Pseudoditrichales</taxon>
        <taxon>Ditrichaceae</taxon>
        <taxon>Ceratodon</taxon>
    </lineage>
</organism>
<reference evidence="1" key="1">
    <citation type="submission" date="2020-06" db="EMBL/GenBank/DDBJ databases">
        <title>WGS assembly of Ceratodon purpureus strain R40.</title>
        <authorList>
            <person name="Carey S.B."/>
            <person name="Jenkins J."/>
            <person name="Shu S."/>
            <person name="Lovell J.T."/>
            <person name="Sreedasyam A."/>
            <person name="Maumus F."/>
            <person name="Tiley G.P."/>
            <person name="Fernandez-Pozo N."/>
            <person name="Barry K."/>
            <person name="Chen C."/>
            <person name="Wang M."/>
            <person name="Lipzen A."/>
            <person name="Daum C."/>
            <person name="Saski C.A."/>
            <person name="Payton A.C."/>
            <person name="Mcbreen J.C."/>
            <person name="Conrad R.E."/>
            <person name="Kollar L.M."/>
            <person name="Olsson S."/>
            <person name="Huttunen S."/>
            <person name="Landis J.B."/>
            <person name="Wickett N.J."/>
            <person name="Johnson M.G."/>
            <person name="Rensing S.A."/>
            <person name="Grimwood J."/>
            <person name="Schmutz J."/>
            <person name="Mcdaniel S.F."/>
        </authorList>
    </citation>
    <scope>NUCLEOTIDE SEQUENCE</scope>
    <source>
        <strain evidence="1">R40</strain>
    </source>
</reference>